<organism evidence="6 7">
    <name type="scientific">Paraburkholderia panacisoli</name>
    <dbReference type="NCBI Taxonomy" id="2603818"/>
    <lineage>
        <taxon>Bacteria</taxon>
        <taxon>Pseudomonadati</taxon>
        <taxon>Pseudomonadota</taxon>
        <taxon>Betaproteobacteria</taxon>
        <taxon>Burkholderiales</taxon>
        <taxon>Burkholderiaceae</taxon>
        <taxon>Paraburkholderia</taxon>
    </lineage>
</organism>
<name>A0A5B0GCA3_9BURK</name>
<dbReference type="InterPro" id="IPR036390">
    <property type="entry name" value="WH_DNA-bd_sf"/>
</dbReference>
<evidence type="ECO:0000313" key="7">
    <source>
        <dbReference type="Proteomes" id="UP000325273"/>
    </source>
</evidence>
<dbReference type="PANTHER" id="PTHR30537:SF5">
    <property type="entry name" value="HTH-TYPE TRANSCRIPTIONAL ACTIVATOR TTDR-RELATED"/>
    <property type="match status" value="1"/>
</dbReference>
<evidence type="ECO:0000313" key="6">
    <source>
        <dbReference type="EMBL" id="KAA0999720.1"/>
    </source>
</evidence>
<dbReference type="Pfam" id="PF03466">
    <property type="entry name" value="LysR_substrate"/>
    <property type="match status" value="1"/>
</dbReference>
<dbReference type="AlphaFoldDB" id="A0A5B0GCA3"/>
<keyword evidence="2" id="KW-0805">Transcription regulation</keyword>
<keyword evidence="4" id="KW-0804">Transcription</keyword>
<dbReference type="InterPro" id="IPR005119">
    <property type="entry name" value="LysR_subst-bd"/>
</dbReference>
<dbReference type="Pfam" id="PF00126">
    <property type="entry name" value="HTH_1"/>
    <property type="match status" value="1"/>
</dbReference>
<dbReference type="GO" id="GO:0043565">
    <property type="term" value="F:sequence-specific DNA binding"/>
    <property type="evidence" value="ECO:0007669"/>
    <property type="project" value="TreeGrafter"/>
</dbReference>
<comment type="similarity">
    <text evidence="1">Belongs to the LysR transcriptional regulatory family.</text>
</comment>
<keyword evidence="7" id="KW-1185">Reference proteome</keyword>
<sequence length="311" mass="34017">MDRLWAMEVFARVSECGSFSRAAESLNLANATVTSCVRNLERHLGVTLLQRNTRHLRLTDAGERFHARCKVLLEDVLAAEQEAAQAHAEVRGTLNVEAPIAIGHALLLPTLPSLLAEHPGLSVNVNLTNQPHALIERGIDIAIRMDAVEDSDLVARPLYAASYVVCGRPDVVDGLRTMDPLDLDPSCCLGLFPDGRPTLQPWLFARDGEESVVRPAGRLSFNSSDALVNAASQGFGLICVLDLFVRSELASGKLATIFDEWEHGGRVFHLVSAKSSFVSPKVKVFSDFLLDVVGSQSRPDHRERIPVQRGR</sequence>
<feature type="domain" description="HTH lysR-type" evidence="5">
    <location>
        <begin position="1"/>
        <end position="59"/>
    </location>
</feature>
<comment type="caution">
    <text evidence="6">The sequence shown here is derived from an EMBL/GenBank/DDBJ whole genome shotgun (WGS) entry which is preliminary data.</text>
</comment>
<evidence type="ECO:0000256" key="3">
    <source>
        <dbReference type="ARBA" id="ARBA00023125"/>
    </source>
</evidence>
<evidence type="ECO:0000259" key="5">
    <source>
        <dbReference type="PROSITE" id="PS50931"/>
    </source>
</evidence>
<evidence type="ECO:0000256" key="4">
    <source>
        <dbReference type="ARBA" id="ARBA00023163"/>
    </source>
</evidence>
<dbReference type="Proteomes" id="UP000325273">
    <property type="component" value="Unassembled WGS sequence"/>
</dbReference>
<dbReference type="SUPFAM" id="SSF46785">
    <property type="entry name" value="Winged helix' DNA-binding domain"/>
    <property type="match status" value="1"/>
</dbReference>
<keyword evidence="3" id="KW-0238">DNA-binding</keyword>
<dbReference type="InterPro" id="IPR036388">
    <property type="entry name" value="WH-like_DNA-bd_sf"/>
</dbReference>
<dbReference type="Gene3D" id="1.10.10.10">
    <property type="entry name" value="Winged helix-like DNA-binding domain superfamily/Winged helix DNA-binding domain"/>
    <property type="match status" value="1"/>
</dbReference>
<gene>
    <name evidence="6" type="ORF">FVF58_41320</name>
</gene>
<dbReference type="GO" id="GO:0003700">
    <property type="term" value="F:DNA-binding transcription factor activity"/>
    <property type="evidence" value="ECO:0007669"/>
    <property type="project" value="InterPro"/>
</dbReference>
<dbReference type="EMBL" id="VTUZ01000047">
    <property type="protein sequence ID" value="KAA0999720.1"/>
    <property type="molecule type" value="Genomic_DNA"/>
</dbReference>
<dbReference type="InterPro" id="IPR000847">
    <property type="entry name" value="LysR_HTH_N"/>
</dbReference>
<protein>
    <submittedName>
        <fullName evidence="6">LysR family transcriptional regulator</fullName>
    </submittedName>
</protein>
<dbReference type="CDD" id="cd08422">
    <property type="entry name" value="PBP2_CrgA_like"/>
    <property type="match status" value="1"/>
</dbReference>
<reference evidence="6 7" key="1">
    <citation type="submission" date="2019-08" db="EMBL/GenBank/DDBJ databases">
        <title>Paraburkholderia sp. DCY113.</title>
        <authorList>
            <person name="Kang J."/>
        </authorList>
    </citation>
    <scope>NUCLEOTIDE SEQUENCE [LARGE SCALE GENOMIC DNA]</scope>
    <source>
        <strain evidence="6 7">DCY113</strain>
    </source>
</reference>
<dbReference type="FunFam" id="1.10.10.10:FF:000001">
    <property type="entry name" value="LysR family transcriptional regulator"/>
    <property type="match status" value="1"/>
</dbReference>
<proteinExistence type="inferred from homology"/>
<dbReference type="PANTHER" id="PTHR30537">
    <property type="entry name" value="HTH-TYPE TRANSCRIPTIONAL REGULATOR"/>
    <property type="match status" value="1"/>
</dbReference>
<dbReference type="Gene3D" id="3.40.190.290">
    <property type="match status" value="1"/>
</dbReference>
<dbReference type="SUPFAM" id="SSF53850">
    <property type="entry name" value="Periplasmic binding protein-like II"/>
    <property type="match status" value="1"/>
</dbReference>
<dbReference type="PROSITE" id="PS50931">
    <property type="entry name" value="HTH_LYSR"/>
    <property type="match status" value="1"/>
</dbReference>
<evidence type="ECO:0000256" key="1">
    <source>
        <dbReference type="ARBA" id="ARBA00009437"/>
    </source>
</evidence>
<dbReference type="RefSeq" id="WP_149675403.1">
    <property type="nucleotide sequence ID" value="NZ_VTUZ01000047.1"/>
</dbReference>
<evidence type="ECO:0000256" key="2">
    <source>
        <dbReference type="ARBA" id="ARBA00023015"/>
    </source>
</evidence>
<dbReference type="GO" id="GO:0006351">
    <property type="term" value="P:DNA-templated transcription"/>
    <property type="evidence" value="ECO:0007669"/>
    <property type="project" value="TreeGrafter"/>
</dbReference>
<dbReference type="InterPro" id="IPR058163">
    <property type="entry name" value="LysR-type_TF_proteobact-type"/>
</dbReference>
<accession>A0A5B0GCA3</accession>